<name>A0A250KUT9_9GAMM</name>
<evidence type="ECO:0000313" key="3">
    <source>
        <dbReference type="Proteomes" id="UP000266313"/>
    </source>
</evidence>
<feature type="region of interest" description="Disordered" evidence="1">
    <location>
        <begin position="1"/>
        <end position="27"/>
    </location>
</feature>
<keyword evidence="3" id="KW-1185">Reference proteome</keyword>
<dbReference type="KEGG" id="mmai:sS8_3496"/>
<feature type="compositionally biased region" description="Basic and acidic residues" evidence="1">
    <location>
        <begin position="1"/>
        <end position="14"/>
    </location>
</feature>
<dbReference type="AlphaFoldDB" id="A0A250KUT9"/>
<evidence type="ECO:0000256" key="1">
    <source>
        <dbReference type="SAM" id="MobiDB-lite"/>
    </source>
</evidence>
<evidence type="ECO:0000313" key="2">
    <source>
        <dbReference type="EMBL" id="BBA35433.1"/>
    </source>
</evidence>
<dbReference type="EMBL" id="AP017928">
    <property type="protein sequence ID" value="BBA35433.1"/>
    <property type="molecule type" value="Genomic_DNA"/>
</dbReference>
<proteinExistence type="predicted"/>
<dbReference type="Proteomes" id="UP000266313">
    <property type="component" value="Chromosome"/>
</dbReference>
<organism evidence="2 3">
    <name type="scientific">Methylocaldum marinum</name>
    <dbReference type="NCBI Taxonomy" id="1432792"/>
    <lineage>
        <taxon>Bacteria</taxon>
        <taxon>Pseudomonadati</taxon>
        <taxon>Pseudomonadota</taxon>
        <taxon>Gammaproteobacteria</taxon>
        <taxon>Methylococcales</taxon>
        <taxon>Methylococcaceae</taxon>
        <taxon>Methylocaldum</taxon>
    </lineage>
</organism>
<sequence>MSIRREPGEERDQGFPKLESPIDPLVPMIRRDNGRESFPGVAARSSVCVGKGLPTYDRATL</sequence>
<dbReference type="RefSeq" id="WP_119630695.1">
    <property type="nucleotide sequence ID" value="NZ_AP017928.1"/>
</dbReference>
<gene>
    <name evidence="2" type="ORF">sS8_3496</name>
</gene>
<protein>
    <submittedName>
        <fullName evidence="2">Uncharacterized protein</fullName>
    </submittedName>
</protein>
<accession>A0A250KUT9</accession>
<reference evidence="2 3" key="1">
    <citation type="submission" date="2016-12" db="EMBL/GenBank/DDBJ databases">
        <title>Genome sequencing of Methylocaldum marinum.</title>
        <authorList>
            <person name="Takeuchi M."/>
            <person name="Kamagata Y."/>
            <person name="Hiraoka S."/>
            <person name="Oshima K."/>
            <person name="Hattori M."/>
            <person name="Iwasaki W."/>
        </authorList>
    </citation>
    <scope>NUCLEOTIDE SEQUENCE [LARGE SCALE GENOMIC DNA]</scope>
    <source>
        <strain evidence="2 3">S8</strain>
    </source>
</reference>